<dbReference type="EMBL" id="CYHE01000003">
    <property type="protein sequence ID" value="CUA94714.1"/>
    <property type="molecule type" value="Genomic_DNA"/>
</dbReference>
<keyword evidence="2" id="KW-0472">Membrane</keyword>
<sequence>MDRSPQQGDAKEGSSEISEADLSSRREKLNQLLERRRQSEIRAEAKASRSSTAGMAQAMKLSSEFIAGIVAGGMIGWLLDQWLGTMPFGLVVFILLGFGAGILNVLRSAGVVPEQGEAWRKPVTPGGEDEDSDESSQNSPRK</sequence>
<feature type="compositionally biased region" description="Basic and acidic residues" evidence="1">
    <location>
        <begin position="22"/>
        <end position="47"/>
    </location>
</feature>
<evidence type="ECO:0000313" key="4">
    <source>
        <dbReference type="Proteomes" id="UP000183900"/>
    </source>
</evidence>
<dbReference type="Proteomes" id="UP000183900">
    <property type="component" value="Unassembled WGS sequence"/>
</dbReference>
<dbReference type="Pfam" id="PF09527">
    <property type="entry name" value="ATPase_gene1"/>
    <property type="match status" value="1"/>
</dbReference>
<feature type="region of interest" description="Disordered" evidence="1">
    <location>
        <begin position="1"/>
        <end position="54"/>
    </location>
</feature>
<name>A0A0K6HUX3_9HYPH</name>
<feature type="compositionally biased region" description="Basic and acidic residues" evidence="1">
    <location>
        <begin position="1"/>
        <end position="14"/>
    </location>
</feature>
<dbReference type="InterPro" id="IPR032820">
    <property type="entry name" value="ATPase_put"/>
</dbReference>
<gene>
    <name evidence="3" type="ORF">Ga0061067_103281</name>
</gene>
<feature type="transmembrane region" description="Helical" evidence="2">
    <location>
        <begin position="85"/>
        <end position="106"/>
    </location>
</feature>
<keyword evidence="4" id="KW-1185">Reference proteome</keyword>
<reference evidence="4" key="1">
    <citation type="submission" date="2015-08" db="EMBL/GenBank/DDBJ databases">
        <authorList>
            <person name="Varghese N."/>
        </authorList>
    </citation>
    <scope>NUCLEOTIDE SEQUENCE [LARGE SCALE GENOMIC DNA]</scope>
    <source>
        <strain evidence="4">DSM 23407</strain>
    </source>
</reference>
<evidence type="ECO:0000313" key="3">
    <source>
        <dbReference type="EMBL" id="CUA94714.1"/>
    </source>
</evidence>
<keyword evidence="2" id="KW-0812">Transmembrane</keyword>
<accession>A0A0K6HUX3</accession>
<evidence type="ECO:0000256" key="1">
    <source>
        <dbReference type="SAM" id="MobiDB-lite"/>
    </source>
</evidence>
<evidence type="ECO:0000256" key="2">
    <source>
        <dbReference type="SAM" id="Phobius"/>
    </source>
</evidence>
<organism evidence="3 4">
    <name type="scientific">Pannonibacter indicus</name>
    <dbReference type="NCBI Taxonomy" id="466044"/>
    <lineage>
        <taxon>Bacteria</taxon>
        <taxon>Pseudomonadati</taxon>
        <taxon>Pseudomonadota</taxon>
        <taxon>Alphaproteobacteria</taxon>
        <taxon>Hyphomicrobiales</taxon>
        <taxon>Stappiaceae</taxon>
        <taxon>Pannonibacter</taxon>
    </lineage>
</organism>
<proteinExistence type="predicted"/>
<dbReference type="RefSeq" id="WP_055455079.1">
    <property type="nucleotide sequence ID" value="NZ_CYHE01000003.1"/>
</dbReference>
<dbReference type="OrthoDB" id="15401at2"/>
<protein>
    <submittedName>
        <fullName evidence="3">FoF1-type ATP synthase assembly protein I</fullName>
    </submittedName>
</protein>
<keyword evidence="2" id="KW-1133">Transmembrane helix</keyword>
<feature type="transmembrane region" description="Helical" evidence="2">
    <location>
        <begin position="61"/>
        <end position="79"/>
    </location>
</feature>
<feature type="region of interest" description="Disordered" evidence="1">
    <location>
        <begin position="116"/>
        <end position="142"/>
    </location>
</feature>
<dbReference type="AlphaFoldDB" id="A0A0K6HUX3"/>